<dbReference type="PANTHER" id="PTHR43798">
    <property type="entry name" value="MONOACYLGLYCEROL LIPASE"/>
    <property type="match status" value="1"/>
</dbReference>
<sequence length="414" mass="45620">MLLLLLQRIFSLISLAFLALGGYLVWSWWQMREAVDATGFDDDPQPWRLWVGVALLAWSFLGRTPVLMLLGRKGDDHDRLKRSSGEKLQTPTGAVLDVASEGPAEAPALVFLHGWGLERGIWWEARQRLSRRFRVVTYDLAGLGKSKQPADGKYSIERFADDLRAVVEQQAPRKVVLVGHSIGGMTVMTYCRRHADTLGGQVAGIVLENTTPVDPTHTTVLGEALHATEPVLRFFSRLGVPLQPLSWLMNWQSYLSGQTHIAMRIGGFGTRPTRSQLEQVSRAATVNSPAVQSKGNLAMMNWSIERELKGVHIPALVFIGGQDIVTVPSAGENIAWSLPRARRHPVQDAGHLGPMELADEYNSAIEAFADEVFTQGAQWADARPVDLGAPDPKVTRLPLRRPGDEQPDRGPGSL</sequence>
<evidence type="ECO:0000256" key="2">
    <source>
        <dbReference type="SAM" id="Phobius"/>
    </source>
</evidence>
<dbReference type="RefSeq" id="WP_111514389.1">
    <property type="nucleotide sequence ID" value="NZ_QFYR01000001.1"/>
</dbReference>
<dbReference type="InterPro" id="IPR029058">
    <property type="entry name" value="AB_hydrolase_fold"/>
</dbReference>
<comment type="caution">
    <text evidence="4">The sequence shown here is derived from an EMBL/GenBank/DDBJ whole genome shotgun (WGS) entry which is preliminary data.</text>
</comment>
<feature type="domain" description="AB hydrolase-1" evidence="3">
    <location>
        <begin position="107"/>
        <end position="216"/>
    </location>
</feature>
<dbReference type="InterPro" id="IPR000073">
    <property type="entry name" value="AB_hydrolase_1"/>
</dbReference>
<gene>
    <name evidence="4" type="ORF">DJ018_08535</name>
</gene>
<dbReference type="EMBL" id="QFYR01000001">
    <property type="protein sequence ID" value="RAK57939.1"/>
    <property type="molecule type" value="Genomic_DNA"/>
</dbReference>
<dbReference type="Pfam" id="PF00561">
    <property type="entry name" value="Abhydrolase_1"/>
    <property type="match status" value="1"/>
</dbReference>
<evidence type="ECO:0000259" key="3">
    <source>
        <dbReference type="Pfam" id="PF00561"/>
    </source>
</evidence>
<keyword evidence="2" id="KW-0472">Membrane</keyword>
<keyword evidence="5" id="KW-1185">Reference proteome</keyword>
<feature type="transmembrane region" description="Helical" evidence="2">
    <location>
        <begin position="9"/>
        <end position="29"/>
    </location>
</feature>
<accession>A0A328ATP9</accession>
<evidence type="ECO:0000313" key="5">
    <source>
        <dbReference type="Proteomes" id="UP000249725"/>
    </source>
</evidence>
<protein>
    <recommendedName>
        <fullName evidence="3">AB hydrolase-1 domain-containing protein</fullName>
    </recommendedName>
</protein>
<feature type="transmembrane region" description="Helical" evidence="2">
    <location>
        <begin position="49"/>
        <end position="71"/>
    </location>
</feature>
<dbReference type="GO" id="GO:0016020">
    <property type="term" value="C:membrane"/>
    <property type="evidence" value="ECO:0007669"/>
    <property type="project" value="TreeGrafter"/>
</dbReference>
<dbReference type="PANTHER" id="PTHR43798:SF33">
    <property type="entry name" value="HYDROLASE, PUTATIVE (AFU_ORTHOLOGUE AFUA_2G14860)-RELATED"/>
    <property type="match status" value="1"/>
</dbReference>
<dbReference type="InterPro" id="IPR050266">
    <property type="entry name" value="AB_hydrolase_sf"/>
</dbReference>
<keyword evidence="2" id="KW-1133">Transmembrane helix</keyword>
<proteinExistence type="predicted"/>
<evidence type="ECO:0000256" key="1">
    <source>
        <dbReference type="SAM" id="MobiDB-lite"/>
    </source>
</evidence>
<dbReference type="AlphaFoldDB" id="A0A328ATP9"/>
<evidence type="ECO:0000313" key="4">
    <source>
        <dbReference type="EMBL" id="RAK57939.1"/>
    </source>
</evidence>
<organism evidence="4 5">
    <name type="scientific">Phenylobacterium deserti</name>
    <dbReference type="NCBI Taxonomy" id="1914756"/>
    <lineage>
        <taxon>Bacteria</taxon>
        <taxon>Pseudomonadati</taxon>
        <taxon>Pseudomonadota</taxon>
        <taxon>Alphaproteobacteria</taxon>
        <taxon>Caulobacterales</taxon>
        <taxon>Caulobacteraceae</taxon>
        <taxon>Phenylobacterium</taxon>
    </lineage>
</organism>
<reference evidence="5" key="1">
    <citation type="submission" date="2018-05" db="EMBL/GenBank/DDBJ databases">
        <authorList>
            <person name="Li X."/>
        </authorList>
    </citation>
    <scope>NUCLEOTIDE SEQUENCE [LARGE SCALE GENOMIC DNA]</scope>
    <source>
        <strain evidence="5">YIM 73061</strain>
    </source>
</reference>
<dbReference type="OrthoDB" id="7185741at2"/>
<dbReference type="Gene3D" id="3.40.50.1820">
    <property type="entry name" value="alpha/beta hydrolase"/>
    <property type="match status" value="1"/>
</dbReference>
<dbReference type="SUPFAM" id="SSF53474">
    <property type="entry name" value="alpha/beta-Hydrolases"/>
    <property type="match status" value="1"/>
</dbReference>
<feature type="region of interest" description="Disordered" evidence="1">
    <location>
        <begin position="381"/>
        <end position="414"/>
    </location>
</feature>
<name>A0A328ATP9_9CAUL</name>
<keyword evidence="2" id="KW-0812">Transmembrane</keyword>
<dbReference type="Proteomes" id="UP000249725">
    <property type="component" value="Unassembled WGS sequence"/>
</dbReference>